<dbReference type="HAMAP" id="MF_01367">
    <property type="entry name" value="Ribosomal_uL14"/>
    <property type="match status" value="1"/>
</dbReference>
<sequence>MILKNTRVKISDNSGGKLAETIKVTGKYATIGDVIVVSVKNAIPGKVGTRPTVKKGEVHYGVVIRTKKEIIRPDGSKISFGDNAITIIKENGQPLATRIFGPITHELRKNHIKLLALTNERIK</sequence>
<dbReference type="SMART" id="SM01374">
    <property type="entry name" value="Ribosomal_L14"/>
    <property type="match status" value="1"/>
</dbReference>
<dbReference type="InterPro" id="IPR036853">
    <property type="entry name" value="Ribosomal_uL14_sf"/>
</dbReference>
<dbReference type="EMBL" id="AP015014">
    <property type="protein sequence ID" value="BAU71468.1"/>
    <property type="molecule type" value="Genomic_DNA"/>
</dbReference>
<geneLocation type="mitochondrion" evidence="5"/>
<dbReference type="InterPro" id="IPR005745">
    <property type="entry name" value="Ribosomal_uL14_bac-type"/>
</dbReference>
<proteinExistence type="inferred from homology"/>
<evidence type="ECO:0000256" key="1">
    <source>
        <dbReference type="ARBA" id="ARBA00010745"/>
    </source>
</evidence>
<evidence type="ECO:0000256" key="3">
    <source>
        <dbReference type="ARBA" id="ARBA00023274"/>
    </source>
</evidence>
<dbReference type="GO" id="GO:0003735">
    <property type="term" value="F:structural constituent of ribosome"/>
    <property type="evidence" value="ECO:0007669"/>
    <property type="project" value="InterPro"/>
</dbReference>
<accession>A0A146I7K0</accession>
<dbReference type="PANTHER" id="PTHR11761">
    <property type="entry name" value="50S/60S RIBOSOMAL PROTEIN L14/L23"/>
    <property type="match status" value="1"/>
</dbReference>
<dbReference type="GeneID" id="27217965"/>
<dbReference type="Pfam" id="PF00238">
    <property type="entry name" value="Ribosomal_L14"/>
    <property type="match status" value="1"/>
</dbReference>
<dbReference type="CDD" id="cd00337">
    <property type="entry name" value="Ribosomal_uL14"/>
    <property type="match status" value="1"/>
</dbReference>
<dbReference type="SUPFAM" id="SSF50193">
    <property type="entry name" value="Ribosomal protein L14"/>
    <property type="match status" value="1"/>
</dbReference>
<protein>
    <submittedName>
        <fullName evidence="5">Ribosomal protein L14</fullName>
    </submittedName>
</protein>
<evidence type="ECO:0000256" key="2">
    <source>
        <dbReference type="ARBA" id="ARBA00022980"/>
    </source>
</evidence>
<name>A0A146I7K0_9EUKA</name>
<dbReference type="GO" id="GO:0022625">
    <property type="term" value="C:cytosolic large ribosomal subunit"/>
    <property type="evidence" value="ECO:0007669"/>
    <property type="project" value="TreeGrafter"/>
</dbReference>
<keyword evidence="3 4" id="KW-0687">Ribonucleoprotein</keyword>
<dbReference type="NCBIfam" id="TIGR01067">
    <property type="entry name" value="rplN_bact"/>
    <property type="match status" value="1"/>
</dbReference>
<dbReference type="GO" id="GO:0006412">
    <property type="term" value="P:translation"/>
    <property type="evidence" value="ECO:0007669"/>
    <property type="project" value="InterPro"/>
</dbReference>
<keyword evidence="5" id="KW-0496">Mitochondrion</keyword>
<organism evidence="5">
    <name type="scientific">Diphylleia rotans</name>
    <dbReference type="NCBI Taxonomy" id="190327"/>
    <lineage>
        <taxon>Eukaryota</taxon>
        <taxon>CRuMs</taxon>
        <taxon>Collodictyonidae</taxon>
        <taxon>Diphylleia</taxon>
    </lineage>
</organism>
<dbReference type="PANTHER" id="PTHR11761:SF3">
    <property type="entry name" value="LARGE RIBOSOMAL SUBUNIT PROTEIN UL14M"/>
    <property type="match status" value="1"/>
</dbReference>
<keyword evidence="2 4" id="KW-0689">Ribosomal protein</keyword>
<reference evidence="5" key="1">
    <citation type="submission" date="2015-10" db="EMBL/GenBank/DDBJ databases">
        <title>The mitochondrial genome of Diphylleia rotans.</title>
        <authorList>
            <person name="Kamikawa R."/>
            <person name="Roger A.J."/>
        </authorList>
    </citation>
    <scope>NUCLEOTIDE SEQUENCE</scope>
    <source>
        <strain evidence="5">NIES-3764</strain>
    </source>
</reference>
<dbReference type="GO" id="GO:0070180">
    <property type="term" value="F:large ribosomal subunit rRNA binding"/>
    <property type="evidence" value="ECO:0007669"/>
    <property type="project" value="TreeGrafter"/>
</dbReference>
<dbReference type="AlphaFoldDB" id="A0A146I7K0"/>
<comment type="similarity">
    <text evidence="1 4">Belongs to the universal ribosomal protein uL14 family.</text>
</comment>
<dbReference type="InterPro" id="IPR000218">
    <property type="entry name" value="Ribosomal_uL14"/>
</dbReference>
<evidence type="ECO:0000256" key="4">
    <source>
        <dbReference type="RuleBase" id="RU003949"/>
    </source>
</evidence>
<dbReference type="Gene3D" id="2.40.150.20">
    <property type="entry name" value="Ribosomal protein L14"/>
    <property type="match status" value="1"/>
</dbReference>
<gene>
    <name evidence="5" type="primary">rpl14</name>
</gene>
<dbReference type="RefSeq" id="YP_009245616.1">
    <property type="nucleotide sequence ID" value="NC_029886.1"/>
</dbReference>
<evidence type="ECO:0000313" key="5">
    <source>
        <dbReference type="EMBL" id="BAU71468.1"/>
    </source>
</evidence>